<dbReference type="RefSeq" id="WP_107589731.1">
    <property type="nucleotide sequence ID" value="NZ_JAIBNU010000002.1"/>
</dbReference>
<dbReference type="EMBL" id="QXRZ01000003">
    <property type="protein sequence ID" value="RIL43167.1"/>
    <property type="molecule type" value="Genomic_DNA"/>
</dbReference>
<organism evidence="2 3">
    <name type="scientific">Staphylococcus gallinarum</name>
    <dbReference type="NCBI Taxonomy" id="1293"/>
    <lineage>
        <taxon>Bacteria</taxon>
        <taxon>Bacillati</taxon>
        <taxon>Bacillota</taxon>
        <taxon>Bacilli</taxon>
        <taxon>Bacillales</taxon>
        <taxon>Staphylococcaceae</taxon>
        <taxon>Staphylococcus</taxon>
    </lineage>
</organism>
<keyword evidence="1" id="KW-1133">Transmembrane helix</keyword>
<feature type="transmembrane region" description="Helical" evidence="1">
    <location>
        <begin position="86"/>
        <end position="109"/>
    </location>
</feature>
<keyword evidence="1" id="KW-0472">Membrane</keyword>
<feature type="transmembrane region" description="Helical" evidence="1">
    <location>
        <begin position="162"/>
        <end position="189"/>
    </location>
</feature>
<evidence type="ECO:0000256" key="1">
    <source>
        <dbReference type="SAM" id="Phobius"/>
    </source>
</evidence>
<proteinExistence type="predicted"/>
<dbReference type="InterPro" id="IPR002798">
    <property type="entry name" value="SpoIIM-like"/>
</dbReference>
<comment type="caution">
    <text evidence="2">The sequence shown here is derived from an EMBL/GenBank/DDBJ whole genome shotgun (WGS) entry which is preliminary data.</text>
</comment>
<dbReference type="Proteomes" id="UP000283576">
    <property type="component" value="Unassembled WGS sequence"/>
</dbReference>
<gene>
    <name evidence="2" type="ORF">BUZ01_05995</name>
</gene>
<name>A0A2T4SWV7_STAGA</name>
<accession>A0A2T4SWV7</accession>
<reference evidence="2 3" key="1">
    <citation type="journal article" date="2016" name="Front. Microbiol.">
        <title>Comprehensive Phylogenetic Analysis of Bovine Non-aureus Staphylococci Species Based on Whole-Genome Sequencing.</title>
        <authorList>
            <person name="Naushad S."/>
            <person name="Barkema H.W."/>
            <person name="Luby C."/>
            <person name="Condas L.A."/>
            <person name="Nobrega D.B."/>
            <person name="Carson D.A."/>
            <person name="De Buck J."/>
        </authorList>
    </citation>
    <scope>NUCLEOTIDE SEQUENCE [LARGE SCALE GENOMIC DNA]</scope>
    <source>
        <strain evidence="2 3">SNUC 1388</strain>
    </source>
</reference>
<evidence type="ECO:0000313" key="3">
    <source>
        <dbReference type="Proteomes" id="UP000283576"/>
    </source>
</evidence>
<evidence type="ECO:0000313" key="2">
    <source>
        <dbReference type="EMBL" id="RIL43167.1"/>
    </source>
</evidence>
<keyword evidence="1" id="KW-0812">Transmembrane</keyword>
<dbReference type="AlphaFoldDB" id="A0A2T4SWV7"/>
<dbReference type="Pfam" id="PF01944">
    <property type="entry name" value="SpoIIM"/>
    <property type="match status" value="1"/>
</dbReference>
<feature type="transmembrane region" description="Helical" evidence="1">
    <location>
        <begin position="16"/>
        <end position="34"/>
    </location>
</feature>
<protein>
    <submittedName>
        <fullName evidence="2">Stage II sporulation protein M</fullName>
    </submittedName>
</protein>
<sequence>MLKIQDDTYVKRTLRFLTTTLSIFIITFILAIIFSPSADTIKNIFNSVPNNVDDAEGLKKVWEYILNNGFKVPFQMLILAIIPIPFLYYLNIISTTILPAIALGFAINFDKHKGIILSISAIPHFIIEILAFCFVASSLLKVNQSIIRKFTNLFRKSKKQKFSIKLAITNLIKIYFFIALPLFIVAAFVENYLSKIIFDLLT</sequence>
<feature type="transmembrane region" description="Helical" evidence="1">
    <location>
        <begin position="115"/>
        <end position="142"/>
    </location>
</feature>